<proteinExistence type="inferred from homology"/>
<dbReference type="Gene3D" id="2.30.30.30">
    <property type="match status" value="1"/>
</dbReference>
<evidence type="ECO:0000313" key="5">
    <source>
        <dbReference type="EMBL" id="MBA0849654.1"/>
    </source>
</evidence>
<dbReference type="PANTHER" id="PTHR13691:SF5">
    <property type="entry name" value="LARGE RIBOSOMAL SUBUNIT PROTEIN UL2M"/>
    <property type="match status" value="1"/>
</dbReference>
<dbReference type="InterPro" id="IPR014722">
    <property type="entry name" value="Rib_uL2_dom2"/>
</dbReference>
<gene>
    <name evidence="5" type="ORF">Goshw_018674</name>
</gene>
<name>A0A7J9KTA8_GOSSC</name>
<evidence type="ECO:0000259" key="4">
    <source>
        <dbReference type="SMART" id="SM01382"/>
    </source>
</evidence>
<dbReference type="GO" id="GO:0005762">
    <property type="term" value="C:mitochondrial large ribosomal subunit"/>
    <property type="evidence" value="ECO:0007669"/>
    <property type="project" value="TreeGrafter"/>
</dbReference>
<keyword evidence="3" id="KW-0687">Ribonucleoprotein</keyword>
<evidence type="ECO:0000256" key="2">
    <source>
        <dbReference type="ARBA" id="ARBA00022980"/>
    </source>
</evidence>
<organism evidence="5 6">
    <name type="scientific">Gossypium schwendimanii</name>
    <name type="common">Cotton</name>
    <dbReference type="NCBI Taxonomy" id="34291"/>
    <lineage>
        <taxon>Eukaryota</taxon>
        <taxon>Viridiplantae</taxon>
        <taxon>Streptophyta</taxon>
        <taxon>Embryophyta</taxon>
        <taxon>Tracheophyta</taxon>
        <taxon>Spermatophyta</taxon>
        <taxon>Magnoliopsida</taxon>
        <taxon>eudicotyledons</taxon>
        <taxon>Gunneridae</taxon>
        <taxon>Pentapetalae</taxon>
        <taxon>rosids</taxon>
        <taxon>malvids</taxon>
        <taxon>Malvales</taxon>
        <taxon>Malvaceae</taxon>
        <taxon>Malvoideae</taxon>
        <taxon>Gossypium</taxon>
    </lineage>
</organism>
<evidence type="ECO:0000256" key="3">
    <source>
        <dbReference type="ARBA" id="ARBA00023274"/>
    </source>
</evidence>
<dbReference type="Pfam" id="PF03947">
    <property type="entry name" value="Ribosomal_L2_C"/>
    <property type="match status" value="1"/>
</dbReference>
<evidence type="ECO:0000256" key="1">
    <source>
        <dbReference type="ARBA" id="ARBA00005636"/>
    </source>
</evidence>
<protein>
    <recommendedName>
        <fullName evidence="4">Large ribosomal subunit protein uL2 C-terminal domain-containing protein</fullName>
    </recommendedName>
</protein>
<dbReference type="InterPro" id="IPR008991">
    <property type="entry name" value="Translation_prot_SH3-like_sf"/>
</dbReference>
<feature type="domain" description="Large ribosomal subunit protein uL2 C-terminal" evidence="4">
    <location>
        <begin position="1"/>
        <end position="83"/>
    </location>
</feature>
<dbReference type="PANTHER" id="PTHR13691">
    <property type="entry name" value="RIBOSOMAL PROTEIN L2"/>
    <property type="match status" value="1"/>
</dbReference>
<dbReference type="OrthoDB" id="961375at2759"/>
<dbReference type="EMBL" id="JABFAF010000002">
    <property type="protein sequence ID" value="MBA0849654.1"/>
    <property type="molecule type" value="Genomic_DNA"/>
</dbReference>
<dbReference type="InterPro" id="IPR022669">
    <property type="entry name" value="Ribosomal_uL2_C"/>
</dbReference>
<accession>A0A7J9KTA8</accession>
<reference evidence="5 6" key="1">
    <citation type="journal article" date="2019" name="Genome Biol. Evol.">
        <title>Insights into the evolution of the New World diploid cottons (Gossypium, subgenus Houzingenia) based on genome sequencing.</title>
        <authorList>
            <person name="Grover C.E."/>
            <person name="Arick M.A. 2nd"/>
            <person name="Thrash A."/>
            <person name="Conover J.L."/>
            <person name="Sanders W.S."/>
            <person name="Peterson D.G."/>
            <person name="Frelichowski J.E."/>
            <person name="Scheffler J.A."/>
            <person name="Scheffler B.E."/>
            <person name="Wendel J.F."/>
        </authorList>
    </citation>
    <scope>NUCLEOTIDE SEQUENCE [LARGE SCALE GENOMIC DNA]</scope>
    <source>
        <strain evidence="5">1</strain>
        <tissue evidence="5">Leaf</tissue>
    </source>
</reference>
<keyword evidence="2" id="KW-0689">Ribosomal protein</keyword>
<keyword evidence="6" id="KW-1185">Reference proteome</keyword>
<dbReference type="GO" id="GO:0003735">
    <property type="term" value="F:structural constituent of ribosome"/>
    <property type="evidence" value="ECO:0007669"/>
    <property type="project" value="InterPro"/>
</dbReference>
<sequence>GGQLIRAAGVVVKLIAKEGKSITLKLSFEEVCLISKNYSTTVGQVRNVGVNQKSLGRAIPKCWLGKRLVVRVVMNPRPSSWGW</sequence>
<dbReference type="Proteomes" id="UP000593576">
    <property type="component" value="Unassembled WGS sequence"/>
</dbReference>
<dbReference type="GO" id="GO:0032543">
    <property type="term" value="P:mitochondrial translation"/>
    <property type="evidence" value="ECO:0007669"/>
    <property type="project" value="TreeGrafter"/>
</dbReference>
<comment type="caution">
    <text evidence="5">The sequence shown here is derived from an EMBL/GenBank/DDBJ whole genome shotgun (WGS) entry which is preliminary data.</text>
</comment>
<evidence type="ECO:0000313" key="6">
    <source>
        <dbReference type="Proteomes" id="UP000593576"/>
    </source>
</evidence>
<dbReference type="SUPFAM" id="SSF50104">
    <property type="entry name" value="Translation proteins SH3-like domain"/>
    <property type="match status" value="1"/>
</dbReference>
<comment type="similarity">
    <text evidence="1">Belongs to the universal ribosomal protein uL2 family.</text>
</comment>
<dbReference type="AlphaFoldDB" id="A0A7J9KTA8"/>
<dbReference type="InterPro" id="IPR002171">
    <property type="entry name" value="Ribosomal_uL2"/>
</dbReference>
<feature type="non-terminal residue" evidence="5">
    <location>
        <position position="1"/>
    </location>
</feature>
<dbReference type="GO" id="GO:0003723">
    <property type="term" value="F:RNA binding"/>
    <property type="evidence" value="ECO:0007669"/>
    <property type="project" value="TreeGrafter"/>
</dbReference>
<dbReference type="SMART" id="SM01382">
    <property type="entry name" value="Ribosomal_L2_C"/>
    <property type="match status" value="1"/>
</dbReference>